<proteinExistence type="predicted"/>
<protein>
    <submittedName>
        <fullName evidence="1">Uncharacterized protein</fullName>
    </submittedName>
</protein>
<reference evidence="1 2" key="2">
    <citation type="submission" date="2009-02" db="EMBL/GenBank/DDBJ databases">
        <title>Draft genome sequence of Eubacterium hallii (DSM 3353).</title>
        <authorList>
            <person name="Sudarsanam P."/>
            <person name="Ley R."/>
            <person name="Guruge J."/>
            <person name="Turnbaugh P.J."/>
            <person name="Mahowald M."/>
            <person name="Liep D."/>
            <person name="Gordon J."/>
        </authorList>
    </citation>
    <scope>NUCLEOTIDE SEQUENCE [LARGE SCALE GENOMIC DNA]</scope>
    <source>
        <strain evidence="1 2">DSM 3353</strain>
    </source>
</reference>
<sequence length="39" mass="4320">MVSEQVLDVSAQANIQHAATKITNMADGVHWIHLHLPNE</sequence>
<gene>
    <name evidence="1" type="ORF">EUBHAL_01010</name>
</gene>
<reference evidence="1 2" key="1">
    <citation type="submission" date="2009-01" db="EMBL/GenBank/DDBJ databases">
        <authorList>
            <person name="Fulton L."/>
            <person name="Clifton S."/>
            <person name="Fulton B."/>
            <person name="Xu J."/>
            <person name="Minx P."/>
            <person name="Pepin K.H."/>
            <person name="Johnson M."/>
            <person name="Bhonagiri V."/>
            <person name="Nash W.E."/>
            <person name="Mardis E.R."/>
            <person name="Wilson R.K."/>
        </authorList>
    </citation>
    <scope>NUCLEOTIDE SEQUENCE [LARGE SCALE GENOMIC DNA]</scope>
    <source>
        <strain evidence="1 2">DSM 3353</strain>
    </source>
</reference>
<accession>C0EUC6</accession>
<evidence type="ECO:0000313" key="2">
    <source>
        <dbReference type="Proteomes" id="UP000003174"/>
    </source>
</evidence>
<comment type="caution">
    <text evidence="1">The sequence shown here is derived from an EMBL/GenBank/DDBJ whole genome shotgun (WGS) entry which is preliminary data.</text>
</comment>
<dbReference type="Proteomes" id="UP000003174">
    <property type="component" value="Unassembled WGS sequence"/>
</dbReference>
<evidence type="ECO:0000313" key="1">
    <source>
        <dbReference type="EMBL" id="EEG37086.1"/>
    </source>
</evidence>
<organism evidence="1 2">
    <name type="scientific">Anaerobutyricum hallii DSM 3353</name>
    <dbReference type="NCBI Taxonomy" id="411469"/>
    <lineage>
        <taxon>Bacteria</taxon>
        <taxon>Bacillati</taxon>
        <taxon>Bacillota</taxon>
        <taxon>Clostridia</taxon>
        <taxon>Lachnospirales</taxon>
        <taxon>Lachnospiraceae</taxon>
        <taxon>Anaerobutyricum</taxon>
    </lineage>
</organism>
<name>C0EUC6_9FIRM</name>
<dbReference type="AlphaFoldDB" id="C0EUC6"/>
<dbReference type="EMBL" id="ACEP01000053">
    <property type="protein sequence ID" value="EEG37086.1"/>
    <property type="molecule type" value="Genomic_DNA"/>
</dbReference>